<evidence type="ECO:0000313" key="2">
    <source>
        <dbReference type="EMBL" id="CRZ02366.1"/>
    </source>
</evidence>
<evidence type="ECO:0000256" key="1">
    <source>
        <dbReference type="SAM" id="MobiDB-lite"/>
    </source>
</evidence>
<proteinExistence type="predicted"/>
<feature type="compositionally biased region" description="Low complexity" evidence="1">
    <location>
        <begin position="112"/>
        <end position="125"/>
    </location>
</feature>
<sequence>MLGSEHVRYSESRQQWLPVGARQFYLISMTSSTTSVQQSSSPASIIPKILTNPFDSPTTTLTVPVHVIAPVISVGVINEKTNTVTNEKSIVGLFEAATLSPDMVNHSEKKLSPSSAPLKSAVKEV</sequence>
<accession>A0A0H5QLZ3</accession>
<protein>
    <submittedName>
        <fullName evidence="2">Uncharacterized protein</fullName>
    </submittedName>
</protein>
<organism evidence="2">
    <name type="scientific">Spongospora subterranea</name>
    <dbReference type="NCBI Taxonomy" id="70186"/>
    <lineage>
        <taxon>Eukaryota</taxon>
        <taxon>Sar</taxon>
        <taxon>Rhizaria</taxon>
        <taxon>Endomyxa</taxon>
        <taxon>Phytomyxea</taxon>
        <taxon>Plasmodiophorida</taxon>
        <taxon>Plasmodiophoridae</taxon>
        <taxon>Spongospora</taxon>
    </lineage>
</organism>
<reference evidence="2" key="1">
    <citation type="submission" date="2015-04" db="EMBL/GenBank/DDBJ databases">
        <title>The genome sequence of the plant pathogenic Rhizarian Plasmodiophora brassicae reveals insights in its biotrophic life cycle and the origin of chitin synthesis.</title>
        <authorList>
            <person name="Schwelm A."/>
            <person name="Fogelqvist J."/>
            <person name="Knaust A."/>
            <person name="Julke S."/>
            <person name="Lilja T."/>
            <person name="Dhandapani V."/>
            <person name="Bonilla-Rosso G."/>
            <person name="Karlsson M."/>
            <person name="Shevchenko A."/>
            <person name="Choi S.R."/>
            <person name="Kim H.G."/>
            <person name="Park J.Y."/>
            <person name="Lim Y.P."/>
            <person name="Ludwig-Muller J."/>
            <person name="Dixelius C."/>
        </authorList>
    </citation>
    <scope>NUCLEOTIDE SEQUENCE</scope>
    <source>
        <tissue evidence="2">Potato root galls</tissue>
    </source>
</reference>
<dbReference type="AlphaFoldDB" id="A0A0H5QLZ3"/>
<feature type="non-terminal residue" evidence="2">
    <location>
        <position position="125"/>
    </location>
</feature>
<feature type="region of interest" description="Disordered" evidence="1">
    <location>
        <begin position="105"/>
        <end position="125"/>
    </location>
</feature>
<dbReference type="EMBL" id="HACM01001924">
    <property type="protein sequence ID" value="CRZ02366.1"/>
    <property type="molecule type" value="Transcribed_RNA"/>
</dbReference>
<name>A0A0H5QLZ3_9EUKA</name>